<protein>
    <submittedName>
        <fullName evidence="3">Uncharacterized protein</fullName>
    </submittedName>
</protein>
<evidence type="ECO:0000313" key="4">
    <source>
        <dbReference type="Proteomes" id="UP000663827"/>
    </source>
</evidence>
<evidence type="ECO:0000256" key="2">
    <source>
        <dbReference type="SAM" id="MobiDB-lite"/>
    </source>
</evidence>
<proteinExistence type="predicted"/>
<feature type="compositionally biased region" description="Acidic residues" evidence="2">
    <location>
        <begin position="145"/>
        <end position="181"/>
    </location>
</feature>
<keyword evidence="1" id="KW-0175">Coiled coil</keyword>
<comment type="caution">
    <text evidence="3">The sequence shown here is derived from an EMBL/GenBank/DDBJ whole genome shotgun (WGS) entry which is preliminary data.</text>
</comment>
<gene>
    <name evidence="3" type="ORF">RDB_LOCUS143303</name>
</gene>
<reference evidence="3" key="1">
    <citation type="submission" date="2021-01" db="EMBL/GenBank/DDBJ databases">
        <authorList>
            <person name="Kaushik A."/>
        </authorList>
    </citation>
    <scope>NUCLEOTIDE SEQUENCE</scope>
    <source>
        <strain evidence="3">AG5</strain>
    </source>
</reference>
<feature type="coiled-coil region" evidence="1">
    <location>
        <begin position="348"/>
        <end position="413"/>
    </location>
</feature>
<feature type="compositionally biased region" description="Polar residues" evidence="2">
    <location>
        <begin position="1"/>
        <end position="10"/>
    </location>
</feature>
<dbReference type="AlphaFoldDB" id="A0A8H3E6U4"/>
<organism evidence="3 4">
    <name type="scientific">Rhizoctonia solani</name>
    <dbReference type="NCBI Taxonomy" id="456999"/>
    <lineage>
        <taxon>Eukaryota</taxon>
        <taxon>Fungi</taxon>
        <taxon>Dikarya</taxon>
        <taxon>Basidiomycota</taxon>
        <taxon>Agaricomycotina</taxon>
        <taxon>Agaricomycetes</taxon>
        <taxon>Cantharellales</taxon>
        <taxon>Ceratobasidiaceae</taxon>
        <taxon>Rhizoctonia</taxon>
    </lineage>
</organism>
<evidence type="ECO:0000256" key="1">
    <source>
        <dbReference type="SAM" id="Coils"/>
    </source>
</evidence>
<sequence>MYETQSNTHDTPWPFQDLDYTVPPSTDPSTRSSLGLGGDPGAASRAPDAHAVSKTEAAFYYAGLHSRPRLLYRTGKEKWLRTGPMGDSRLRDLREVFNHPLTKVWNDNLGWRVVKIMDERTIPFTTIDVVRFTTLVYDQPRVIDEEASESEDDADEDDADKVDADKDDADKDDADEEDDGGESIKARLSKKPELGPVTIWIGVYPGSTSATAAHNAAQDVLALLKDYEITDVDVDFRESYYTREAGPRLLDPPEFWDPLFKVASPITHALGLGIYTKARLDAQGTMALYLAEGGDSDKLLGLSCRHVLIGPKEANIDYVHHPNEPREDVLLLGKETLTTFVQSIKGAIQDHEFTAEDCRETIKRLEGEKGTDTVDAEEVEEAEKARVGAHRSLEKAEEAMGALTALLDQVNNDWRRLDNRVLGHILRSPAIRLGVGEQRLTEDWAIFQVDRAKLGSKFQGNAMDLGTKLGPGEFASRFFTHGEDNWEFKYYRNGGLGHVLPLSGTITDELMRSPDMWDSEGEPCLLVLKNGNATGTTIGRANGAFSIVREYFQDMSVHQTSMQWAIINYNGKSEAFSEPGDSGAIIADTRGRIGGMLIGASGRLETPDITYATPFWWLLERIRANGFPNVHLDVVT</sequence>
<feature type="region of interest" description="Disordered" evidence="2">
    <location>
        <begin position="1"/>
        <end position="49"/>
    </location>
</feature>
<evidence type="ECO:0000313" key="3">
    <source>
        <dbReference type="EMBL" id="CAE7205656.1"/>
    </source>
</evidence>
<feature type="region of interest" description="Disordered" evidence="2">
    <location>
        <begin position="143"/>
        <end position="188"/>
    </location>
</feature>
<accession>A0A8H3E6U4</accession>
<name>A0A8H3E6U4_9AGAM</name>
<dbReference type="Proteomes" id="UP000663827">
    <property type="component" value="Unassembled WGS sequence"/>
</dbReference>
<feature type="compositionally biased region" description="Polar residues" evidence="2">
    <location>
        <begin position="23"/>
        <end position="33"/>
    </location>
</feature>
<dbReference type="EMBL" id="CAJNJQ010003848">
    <property type="protein sequence ID" value="CAE7205656.1"/>
    <property type="molecule type" value="Genomic_DNA"/>
</dbReference>